<dbReference type="EMBL" id="PFSF01000002">
    <property type="protein sequence ID" value="PJC28456.1"/>
    <property type="molecule type" value="Genomic_DNA"/>
</dbReference>
<comment type="caution">
    <text evidence="2">The sequence shown here is derived from an EMBL/GenBank/DDBJ whole genome shotgun (WGS) entry which is preliminary data.</text>
</comment>
<reference evidence="3" key="1">
    <citation type="submission" date="2017-09" db="EMBL/GenBank/DDBJ databases">
        <title>Depth-based differentiation of microbial function through sediment-hosted aquifers and enrichment of novel symbionts in the deep terrestrial subsurface.</title>
        <authorList>
            <person name="Probst A.J."/>
            <person name="Ladd B."/>
            <person name="Jarett J.K."/>
            <person name="Geller-Mcgrath D.E."/>
            <person name="Sieber C.M.K."/>
            <person name="Emerson J.B."/>
            <person name="Anantharaman K."/>
            <person name="Thomas B.C."/>
            <person name="Malmstrom R."/>
            <person name="Stieglmeier M."/>
            <person name="Klingl A."/>
            <person name="Woyke T."/>
            <person name="Ryan C.M."/>
            <person name="Banfield J.F."/>
        </authorList>
    </citation>
    <scope>NUCLEOTIDE SEQUENCE [LARGE SCALE GENOMIC DNA]</scope>
</reference>
<sequence length="1143" mass="131194">MKSKIINVAYLLLAIVGIWTLVGLWMPLGYALVGHDSGLALNAKNFLLTRLYAWDNRINFGLDNSPHFGSLIMHSIDYLLSTLGGTLYSGNQVTVFFWIATIFICAFILASAVESVAGRYFKFVFPVFVTFNFYIFQSIFVLERAKYELYCVLLIFLAIAFRLLKERKKPVLKYSIIFVIFSSIFNGGSWFGLPLYGGLFVAGLVLYLSILIYSFKKKEYHLLRRISLFYLFNFVFFLLLNAYSILPYFATLDTSMYSQVVNKGVIQAGFEWLNYISRGSSFLNLFKLQGIPDWYLSEFLPAAQHAYSGIYMSNFVLIFVSITLPVIGLLSLSLAKKREEKYLVTFMVFLLVISMFFAAGTNSPLGFIYNIFYREIPGFSIFRSPYFKFGYAYIISFTFLLAFSLSKGIEFINAKKVVIAISLIVFGWFSFHYVIFNPKKLFVWQTDKSTLIKIPSYVNDFDNWIKNQKDIDGRILLLPPLDNIWNADSYSWGYWSLSTLPSVTFSKASFIAGDVNLSGDERGWVNELYLLVEGGDIASFQTLASRLSVKEILLRKDFVSKDSQKYIDLVSALEKERQIELVKEFGEWSLFALTGVSEKPMVYTSVDFAKVSSNYFYLANKLTGMGYSNYSWFKFEDVSTDYNLDSLTKKEFYYLTCESCQIENLGKFAQLPPVRILPNSLFYQIKKASQKKSIDEAPDEITKLSVYLELSLTKLSEIKSMRSLDIDKRFILGALKDMFEYLAQIDALLKNSERMRNNFYVASKIYESLNPIQGYFRSEISSYDFQFEKEDIRDLIIKILWESSVIKKHFSPLISQSELWSHEKLYKLEGLAEGTYKLLVDEETLPVSSDGLLVKPQKLTTELGQEINFAKKSLFSKWYETDYFDKSKETQEIRFSFPESSNLYLSHGGQQLDFPEGTRGCLVGNISFFNKHKTYRLKLSSAVGHKSFRLYINEKKSDKEDFLRGDTVTDVFLAGQGYPFESIYVPNNSADDPTIYFCENDPGIPVNETVEVYEIFSPIVFAGRKVSEQSTDMPKVEFKEINPSRFKVSVTNVSGPFVLVFNQRFNSLWKLSDEKGQLVSSHFSVDGYANGWLLDGKKEYKLSLEYYPQRLFKYGIGISLSTLAGVVIICAVISFRKRNEESN</sequence>
<accession>A0A2M8ETQ6</accession>
<evidence type="ECO:0000313" key="2">
    <source>
        <dbReference type="EMBL" id="PJC28456.1"/>
    </source>
</evidence>
<feature type="transmembrane region" description="Helical" evidence="1">
    <location>
        <begin position="227"/>
        <end position="250"/>
    </location>
</feature>
<protein>
    <recommendedName>
        <fullName evidence="4">Membrane protein 6-pyruvoyl-tetrahydropterin synthase-related domain-containing protein</fullName>
    </recommendedName>
</protein>
<evidence type="ECO:0000313" key="3">
    <source>
        <dbReference type="Proteomes" id="UP000229816"/>
    </source>
</evidence>
<evidence type="ECO:0000256" key="1">
    <source>
        <dbReference type="SAM" id="Phobius"/>
    </source>
</evidence>
<gene>
    <name evidence="2" type="ORF">CO054_00040</name>
</gene>
<organism evidence="2 3">
    <name type="scientific">Candidatus Shapirobacteria bacterium CG_4_9_14_0_2_um_filter_39_11</name>
    <dbReference type="NCBI Taxonomy" id="1974478"/>
    <lineage>
        <taxon>Bacteria</taxon>
        <taxon>Candidatus Shapironibacteriota</taxon>
    </lineage>
</organism>
<feature type="transmembrane region" description="Helical" evidence="1">
    <location>
        <begin position="147"/>
        <end position="164"/>
    </location>
</feature>
<dbReference type="Proteomes" id="UP000229816">
    <property type="component" value="Unassembled WGS sequence"/>
</dbReference>
<feature type="transmembrane region" description="Helical" evidence="1">
    <location>
        <begin position="7"/>
        <end position="28"/>
    </location>
</feature>
<keyword evidence="1" id="KW-0812">Transmembrane</keyword>
<keyword evidence="1" id="KW-1133">Transmembrane helix</keyword>
<name>A0A2M8ETQ6_9BACT</name>
<feature type="transmembrane region" description="Helical" evidence="1">
    <location>
        <begin position="1111"/>
        <end position="1135"/>
    </location>
</feature>
<feature type="transmembrane region" description="Helical" evidence="1">
    <location>
        <begin position="315"/>
        <end position="335"/>
    </location>
</feature>
<feature type="transmembrane region" description="Helical" evidence="1">
    <location>
        <begin position="120"/>
        <end position="141"/>
    </location>
</feature>
<dbReference type="AlphaFoldDB" id="A0A2M8ETQ6"/>
<feature type="transmembrane region" description="Helical" evidence="1">
    <location>
        <begin position="171"/>
        <end position="189"/>
    </location>
</feature>
<feature type="transmembrane region" description="Helical" evidence="1">
    <location>
        <begin position="342"/>
        <end position="369"/>
    </location>
</feature>
<feature type="transmembrane region" description="Helical" evidence="1">
    <location>
        <begin position="389"/>
        <end position="405"/>
    </location>
</feature>
<feature type="transmembrane region" description="Helical" evidence="1">
    <location>
        <begin position="417"/>
        <end position="436"/>
    </location>
</feature>
<proteinExistence type="predicted"/>
<feature type="transmembrane region" description="Helical" evidence="1">
    <location>
        <begin position="195"/>
        <end position="215"/>
    </location>
</feature>
<evidence type="ECO:0008006" key="4">
    <source>
        <dbReference type="Google" id="ProtNLM"/>
    </source>
</evidence>
<feature type="transmembrane region" description="Helical" evidence="1">
    <location>
        <begin position="95"/>
        <end position="113"/>
    </location>
</feature>
<keyword evidence="1" id="KW-0472">Membrane</keyword>